<dbReference type="Proteomes" id="UP001162162">
    <property type="component" value="Unassembled WGS sequence"/>
</dbReference>
<feature type="non-terminal residue" evidence="2">
    <location>
        <position position="1"/>
    </location>
</feature>
<dbReference type="PANTHER" id="PTHR22930">
    <property type="match status" value="1"/>
</dbReference>
<feature type="region of interest" description="Disordered" evidence="1">
    <location>
        <begin position="1"/>
        <end position="28"/>
    </location>
</feature>
<dbReference type="InterPro" id="IPR045249">
    <property type="entry name" value="HARBI1-like"/>
</dbReference>
<protein>
    <recommendedName>
        <fullName evidence="4">Nuclease HARBI1</fullName>
    </recommendedName>
</protein>
<gene>
    <name evidence="2" type="ORF">NQ318_010968</name>
</gene>
<dbReference type="PANTHER" id="PTHR22930:SF85">
    <property type="entry name" value="GH03217P-RELATED"/>
    <property type="match status" value="1"/>
</dbReference>
<proteinExistence type="predicted"/>
<keyword evidence="3" id="KW-1185">Reference proteome</keyword>
<name>A0AAV8YKB7_9CUCU</name>
<organism evidence="2 3">
    <name type="scientific">Aromia moschata</name>
    <dbReference type="NCBI Taxonomy" id="1265417"/>
    <lineage>
        <taxon>Eukaryota</taxon>
        <taxon>Metazoa</taxon>
        <taxon>Ecdysozoa</taxon>
        <taxon>Arthropoda</taxon>
        <taxon>Hexapoda</taxon>
        <taxon>Insecta</taxon>
        <taxon>Pterygota</taxon>
        <taxon>Neoptera</taxon>
        <taxon>Endopterygota</taxon>
        <taxon>Coleoptera</taxon>
        <taxon>Polyphaga</taxon>
        <taxon>Cucujiformia</taxon>
        <taxon>Chrysomeloidea</taxon>
        <taxon>Cerambycidae</taxon>
        <taxon>Cerambycinae</taxon>
        <taxon>Callichromatini</taxon>
        <taxon>Aromia</taxon>
    </lineage>
</organism>
<comment type="caution">
    <text evidence="2">The sequence shown here is derived from an EMBL/GenBank/DDBJ whole genome shotgun (WGS) entry which is preliminary data.</text>
</comment>
<evidence type="ECO:0008006" key="4">
    <source>
        <dbReference type="Google" id="ProtNLM"/>
    </source>
</evidence>
<sequence length="253" mass="29091">NCWKKGTSSSDSECSECSSTSQSSSTSSDDSEEMFIYITKKRNLITITNFLEILNKYEDVQFKEHFRMERKLCTHLIKSHEVLSRYKSVRENVTPEKATYLTIWYNLANIETLRQISDRFGICKSTAHRIITKVVNFLVSQSKNYITWPTGSRKNEIIKKFNEKSGIDGIIGAIDGCHIQIKKPHTTDMDIIAYYYKQIYCGEVGCMHDSRLLKKSSLYDRGNNGILGDNFRLGDSAYPCVEWLIPPYKDNGN</sequence>
<evidence type="ECO:0000313" key="2">
    <source>
        <dbReference type="EMBL" id="KAJ8952058.1"/>
    </source>
</evidence>
<dbReference type="AlphaFoldDB" id="A0AAV8YKB7"/>
<dbReference type="EMBL" id="JAPWTK010000074">
    <property type="protein sequence ID" value="KAJ8952058.1"/>
    <property type="molecule type" value="Genomic_DNA"/>
</dbReference>
<accession>A0AAV8YKB7</accession>
<reference evidence="2" key="1">
    <citation type="journal article" date="2023" name="Insect Mol. Biol.">
        <title>Genome sequencing provides insights into the evolution of gene families encoding plant cell wall-degrading enzymes in longhorned beetles.</title>
        <authorList>
            <person name="Shin N.R."/>
            <person name="Okamura Y."/>
            <person name="Kirsch R."/>
            <person name="Pauchet Y."/>
        </authorList>
    </citation>
    <scope>NUCLEOTIDE SEQUENCE</scope>
    <source>
        <strain evidence="2">AMC_N1</strain>
    </source>
</reference>
<evidence type="ECO:0000256" key="1">
    <source>
        <dbReference type="SAM" id="MobiDB-lite"/>
    </source>
</evidence>
<feature type="compositionally biased region" description="Low complexity" evidence="1">
    <location>
        <begin position="7"/>
        <end position="28"/>
    </location>
</feature>
<evidence type="ECO:0000313" key="3">
    <source>
        <dbReference type="Proteomes" id="UP001162162"/>
    </source>
</evidence>